<keyword evidence="3" id="KW-1185">Reference proteome</keyword>
<feature type="compositionally biased region" description="Basic and acidic residues" evidence="1">
    <location>
        <begin position="1"/>
        <end position="13"/>
    </location>
</feature>
<organism evidence="2 3">
    <name type="scientific">Hibiscus sabdariffa</name>
    <name type="common">roselle</name>
    <dbReference type="NCBI Taxonomy" id="183260"/>
    <lineage>
        <taxon>Eukaryota</taxon>
        <taxon>Viridiplantae</taxon>
        <taxon>Streptophyta</taxon>
        <taxon>Embryophyta</taxon>
        <taxon>Tracheophyta</taxon>
        <taxon>Spermatophyta</taxon>
        <taxon>Magnoliopsida</taxon>
        <taxon>eudicotyledons</taxon>
        <taxon>Gunneridae</taxon>
        <taxon>Pentapetalae</taxon>
        <taxon>rosids</taxon>
        <taxon>malvids</taxon>
        <taxon>Malvales</taxon>
        <taxon>Malvaceae</taxon>
        <taxon>Malvoideae</taxon>
        <taxon>Hibiscus</taxon>
    </lineage>
</organism>
<reference evidence="2 3" key="1">
    <citation type="journal article" date="2024" name="G3 (Bethesda)">
        <title>Genome assembly of Hibiscus sabdariffa L. provides insights into metabolisms of medicinal natural products.</title>
        <authorList>
            <person name="Kim T."/>
        </authorList>
    </citation>
    <scope>NUCLEOTIDE SEQUENCE [LARGE SCALE GENOMIC DNA]</scope>
    <source>
        <strain evidence="2">TK-2024</strain>
        <tissue evidence="2">Old leaves</tissue>
    </source>
</reference>
<feature type="compositionally biased region" description="Basic and acidic residues" evidence="1">
    <location>
        <begin position="23"/>
        <end position="48"/>
    </location>
</feature>
<evidence type="ECO:0000313" key="2">
    <source>
        <dbReference type="EMBL" id="KAK9011342.1"/>
    </source>
</evidence>
<accession>A0ABR2REP1</accession>
<proteinExistence type="predicted"/>
<evidence type="ECO:0000313" key="3">
    <source>
        <dbReference type="Proteomes" id="UP001396334"/>
    </source>
</evidence>
<dbReference type="Proteomes" id="UP001396334">
    <property type="component" value="Unassembled WGS sequence"/>
</dbReference>
<protein>
    <submittedName>
        <fullName evidence="2">Uncharacterized protein</fullName>
    </submittedName>
</protein>
<dbReference type="EMBL" id="JBBPBN010000023">
    <property type="protein sequence ID" value="KAK9011342.1"/>
    <property type="molecule type" value="Genomic_DNA"/>
</dbReference>
<comment type="caution">
    <text evidence="2">The sequence shown here is derived from an EMBL/GenBank/DDBJ whole genome shotgun (WGS) entry which is preliminary data.</text>
</comment>
<evidence type="ECO:0000256" key="1">
    <source>
        <dbReference type="SAM" id="MobiDB-lite"/>
    </source>
</evidence>
<name>A0ABR2REP1_9ROSI</name>
<gene>
    <name evidence="2" type="ORF">V6N11_044194</name>
</gene>
<feature type="region of interest" description="Disordered" evidence="1">
    <location>
        <begin position="1"/>
        <end position="94"/>
    </location>
</feature>
<sequence>MWLQKHEKDERDAASQPTVTSHPNKDLIKDKRKENEGEHHPSMEDEKTLTSIRETMGSRRLRSKPIPSTIQKHAITKEGPNRAIDTGGGVSTMC</sequence>